<dbReference type="RefSeq" id="WP_106624224.1">
    <property type="nucleotide sequence ID" value="NZ_CP032819.1"/>
</dbReference>
<protein>
    <submittedName>
        <fullName evidence="1">Uncharacterized protein</fullName>
    </submittedName>
</protein>
<evidence type="ECO:0000313" key="2">
    <source>
        <dbReference type="Proteomes" id="UP000270673"/>
    </source>
</evidence>
<dbReference type="AlphaFoldDB" id="A0A3Q9IRA1"/>
<proteinExistence type="predicted"/>
<organism evidence="1 2">
    <name type="scientific">Butyricimonas faecalis</name>
    <dbReference type="NCBI Taxonomy" id="2093856"/>
    <lineage>
        <taxon>Bacteria</taxon>
        <taxon>Pseudomonadati</taxon>
        <taxon>Bacteroidota</taxon>
        <taxon>Bacteroidia</taxon>
        <taxon>Bacteroidales</taxon>
        <taxon>Odoribacteraceae</taxon>
        <taxon>Butyricimonas</taxon>
    </lineage>
</organism>
<dbReference type="EMBL" id="CP032819">
    <property type="protein sequence ID" value="AZS31801.1"/>
    <property type="molecule type" value="Genomic_DNA"/>
</dbReference>
<dbReference type="KEGG" id="buy:D8S85_21115"/>
<dbReference type="Proteomes" id="UP000270673">
    <property type="component" value="Chromosome"/>
</dbReference>
<evidence type="ECO:0000313" key="1">
    <source>
        <dbReference type="EMBL" id="AZS31801.1"/>
    </source>
</evidence>
<keyword evidence="2" id="KW-1185">Reference proteome</keyword>
<reference evidence="1 2" key="1">
    <citation type="submission" date="2018-10" db="EMBL/GenBank/DDBJ databases">
        <title>Butyricimonas faecalis sp. nov., isolated from human faeces and emended description of the genus Butyricimonas.</title>
        <authorList>
            <person name="Le Roy T."/>
            <person name="Van der Smissen P."/>
            <person name="Paquot A."/>
            <person name="Delzenne N."/>
            <person name="Muccioli G."/>
            <person name="Collet J.-F."/>
            <person name="Cani P.D."/>
        </authorList>
    </citation>
    <scope>NUCLEOTIDE SEQUENCE [LARGE SCALE GENOMIC DNA]</scope>
    <source>
        <strain evidence="1 2">H184</strain>
    </source>
</reference>
<sequence>MMDEIILTNEEYKMFSEICASELSEIKTGKENSGNVKLFFDNEELLEKVVEKIEDADIAEEPLLKSYMSHRALLIEKLVIKFHDL</sequence>
<name>A0A3Q9IRA1_9BACT</name>
<gene>
    <name evidence="1" type="ORF">D8S85_21115</name>
</gene>
<accession>A0A3Q9IRA1</accession>